<organism evidence="1 2">
    <name type="scientific">Psilocybe cf. subviscida</name>
    <dbReference type="NCBI Taxonomy" id="2480587"/>
    <lineage>
        <taxon>Eukaryota</taxon>
        <taxon>Fungi</taxon>
        <taxon>Dikarya</taxon>
        <taxon>Basidiomycota</taxon>
        <taxon>Agaricomycotina</taxon>
        <taxon>Agaricomycetes</taxon>
        <taxon>Agaricomycetidae</taxon>
        <taxon>Agaricales</taxon>
        <taxon>Agaricineae</taxon>
        <taxon>Strophariaceae</taxon>
        <taxon>Psilocybe</taxon>
    </lineage>
</organism>
<evidence type="ECO:0000313" key="2">
    <source>
        <dbReference type="Proteomes" id="UP000567179"/>
    </source>
</evidence>
<dbReference type="EMBL" id="JAACJJ010000042">
    <property type="protein sequence ID" value="KAF5316650.1"/>
    <property type="molecule type" value="Genomic_DNA"/>
</dbReference>
<comment type="caution">
    <text evidence="1">The sequence shown here is derived from an EMBL/GenBank/DDBJ whole genome shotgun (WGS) entry which is preliminary data.</text>
</comment>
<gene>
    <name evidence="1" type="ORF">D9619_006249</name>
</gene>
<reference evidence="1 2" key="1">
    <citation type="journal article" date="2020" name="ISME J.">
        <title>Uncovering the hidden diversity of litter-decomposition mechanisms in mushroom-forming fungi.</title>
        <authorList>
            <person name="Floudas D."/>
            <person name="Bentzer J."/>
            <person name="Ahren D."/>
            <person name="Johansson T."/>
            <person name="Persson P."/>
            <person name="Tunlid A."/>
        </authorList>
    </citation>
    <scope>NUCLEOTIDE SEQUENCE [LARGE SCALE GENOMIC DNA]</scope>
    <source>
        <strain evidence="1 2">CBS 101986</strain>
    </source>
</reference>
<evidence type="ECO:0000313" key="1">
    <source>
        <dbReference type="EMBL" id="KAF5316650.1"/>
    </source>
</evidence>
<proteinExistence type="predicted"/>
<dbReference type="Proteomes" id="UP000567179">
    <property type="component" value="Unassembled WGS sequence"/>
</dbReference>
<sequence>MTSQPKTSENFNSTDSDLTVESSDGVRFLIHRKNLETHTQVFPGAEFDTNGEITQLTEPANILGIVFQFIYPIKQPRLQESSFETVLAVAEAVQKYQIVSAVYLCEMRLKELVAEDPARTLAHVLRHYEDYDESLVNKAALATSRMRISPVLAQLMGMETHSEAFPGAEFHTKGEIVRLEEPASTLEILFQFMYPRKQPELDGLSPEVLLEVAEAVQKYRVFSAMYVCGSRLRDIISTHTLKVFCHAARHYGDYSNVLINEASKMVARTSPVQTILKAFVKEGLHPRFFVAWVEYEHKWDEIFDDLHKLIRIKASRSLTCAPHWHNQTWHTLPLDGIVNPAILEFPPTGPPESLVTFKSSDGVLLHLQRRCLETGAGAFPGPEIQTNGELVDLTETAEILAILFQFIPPREYPHLEQTPFKCLMSVGEAAEKYEVHAAVNITALRIESLLNSESPCLSDEECIAILNHAVKHHHPILIDKAARQTARCNVAFMMSRLIPQVIPAWMGLYIHGSVFKPQQQAIV</sequence>
<evidence type="ECO:0008006" key="3">
    <source>
        <dbReference type="Google" id="ProtNLM"/>
    </source>
</evidence>
<dbReference type="InterPro" id="IPR011333">
    <property type="entry name" value="SKP1/BTB/POZ_sf"/>
</dbReference>
<name>A0A8H5B4W7_9AGAR</name>
<keyword evidence="2" id="KW-1185">Reference proteome</keyword>
<accession>A0A8H5B4W7</accession>
<dbReference type="OrthoDB" id="3184970at2759"/>
<protein>
    <recommendedName>
        <fullName evidence="3">BTB domain-containing protein</fullName>
    </recommendedName>
</protein>
<dbReference type="AlphaFoldDB" id="A0A8H5B4W7"/>
<dbReference type="Gene3D" id="3.30.710.10">
    <property type="entry name" value="Potassium Channel Kv1.1, Chain A"/>
    <property type="match status" value="1"/>
</dbReference>
<dbReference type="SUPFAM" id="SSF54695">
    <property type="entry name" value="POZ domain"/>
    <property type="match status" value="1"/>
</dbReference>